<organism evidence="2 3">
    <name type="scientific">Ciona savignyi</name>
    <name type="common">Pacific transparent sea squirt</name>
    <dbReference type="NCBI Taxonomy" id="51511"/>
    <lineage>
        <taxon>Eukaryota</taxon>
        <taxon>Metazoa</taxon>
        <taxon>Chordata</taxon>
        <taxon>Tunicata</taxon>
        <taxon>Ascidiacea</taxon>
        <taxon>Phlebobranchia</taxon>
        <taxon>Cionidae</taxon>
        <taxon>Ciona</taxon>
    </lineage>
</organism>
<feature type="transmembrane region" description="Helical" evidence="1">
    <location>
        <begin position="55"/>
        <end position="75"/>
    </location>
</feature>
<keyword evidence="1" id="KW-0812">Transmembrane</keyword>
<reference evidence="3" key="1">
    <citation type="submission" date="2003-08" db="EMBL/GenBank/DDBJ databases">
        <authorList>
            <person name="Birren B."/>
            <person name="Nusbaum C."/>
            <person name="Abebe A."/>
            <person name="Abouelleil A."/>
            <person name="Adekoya E."/>
            <person name="Ait-zahra M."/>
            <person name="Allen N."/>
            <person name="Allen T."/>
            <person name="An P."/>
            <person name="Anderson M."/>
            <person name="Anderson S."/>
            <person name="Arachchi H."/>
            <person name="Armbruster J."/>
            <person name="Bachantsang P."/>
            <person name="Baldwin J."/>
            <person name="Barry A."/>
            <person name="Bayul T."/>
            <person name="Blitshsteyn B."/>
            <person name="Bloom T."/>
            <person name="Blye J."/>
            <person name="Boguslavskiy L."/>
            <person name="Borowsky M."/>
            <person name="Boukhgalter B."/>
            <person name="Brunache A."/>
            <person name="Butler J."/>
            <person name="Calixte N."/>
            <person name="Calvo S."/>
            <person name="Camarata J."/>
            <person name="Campo K."/>
            <person name="Chang J."/>
            <person name="Cheshatsang Y."/>
            <person name="Citroen M."/>
            <person name="Collymore A."/>
            <person name="Considine T."/>
            <person name="Cook A."/>
            <person name="Cooke P."/>
            <person name="Corum B."/>
            <person name="Cuomo C."/>
            <person name="David R."/>
            <person name="Dawoe T."/>
            <person name="Degray S."/>
            <person name="Dodge S."/>
            <person name="Dooley K."/>
            <person name="Dorje P."/>
            <person name="Dorjee K."/>
            <person name="Dorris L."/>
            <person name="Duffey N."/>
            <person name="Dupes A."/>
            <person name="Elkins T."/>
            <person name="Engels R."/>
            <person name="Erickson J."/>
            <person name="Farina A."/>
            <person name="Faro S."/>
            <person name="Ferreira P."/>
            <person name="Fischer H."/>
            <person name="Fitzgerald M."/>
            <person name="Foley K."/>
            <person name="Gage D."/>
            <person name="Galagan J."/>
            <person name="Gearin G."/>
            <person name="Gnerre S."/>
            <person name="Gnirke A."/>
            <person name="Goyette A."/>
            <person name="Graham J."/>
            <person name="Grandbois E."/>
            <person name="Gyaltsen K."/>
            <person name="Hafez N."/>
            <person name="Hagopian D."/>
            <person name="Hagos B."/>
            <person name="Hall J."/>
            <person name="Hatcher B."/>
            <person name="Heller A."/>
            <person name="Higgins H."/>
            <person name="Honan T."/>
            <person name="Horn A."/>
            <person name="Houde N."/>
            <person name="Hughes L."/>
            <person name="Hulme W."/>
            <person name="Husby E."/>
            <person name="Iliev I."/>
            <person name="Jaffe D."/>
            <person name="Jones C."/>
            <person name="Kamal M."/>
            <person name="Kamat A."/>
            <person name="Kamvysselis M."/>
            <person name="Karlsson E."/>
            <person name="Kells C."/>
            <person name="Kieu A."/>
            <person name="Kisner P."/>
            <person name="Kodira C."/>
            <person name="Kulbokas E."/>
            <person name="Labutti K."/>
            <person name="Lama D."/>
            <person name="Landers T."/>
            <person name="Leger J."/>
            <person name="Levine S."/>
            <person name="Lewis D."/>
            <person name="Lewis T."/>
            <person name="Lindblad-toh K."/>
            <person name="Liu X."/>
            <person name="Lokyitsang T."/>
            <person name="Lokyitsang Y."/>
            <person name="Lucien O."/>
            <person name="Lui A."/>
            <person name="Ma L.J."/>
            <person name="Mabbitt R."/>
            <person name="Macdonald J."/>
            <person name="Maclean C."/>
            <person name="Major J."/>
            <person name="Manning J."/>
            <person name="Marabella R."/>
            <person name="Maru K."/>
            <person name="Matthews C."/>
            <person name="Mauceli E."/>
            <person name="Mccarthy M."/>
            <person name="Mcdonough S."/>
            <person name="Mcghee T."/>
            <person name="Meldrim J."/>
            <person name="Meneus L."/>
            <person name="Mesirov J."/>
            <person name="Mihalev A."/>
            <person name="Mihova T."/>
            <person name="Mikkelsen T."/>
            <person name="Mlenga V."/>
            <person name="Moru K."/>
            <person name="Mozes J."/>
            <person name="Mulrain L."/>
            <person name="Munson G."/>
            <person name="Naylor J."/>
            <person name="Newes C."/>
            <person name="Nguyen C."/>
            <person name="Nguyen N."/>
            <person name="Nguyen T."/>
            <person name="Nicol R."/>
            <person name="Nielsen C."/>
            <person name="Nizzari M."/>
            <person name="Norbu C."/>
            <person name="Norbu N."/>
            <person name="O'donnell P."/>
            <person name="Okoawo O."/>
            <person name="O'leary S."/>
            <person name="Omotosho B."/>
            <person name="O'neill K."/>
            <person name="Osman S."/>
            <person name="Parker S."/>
            <person name="Perrin D."/>
            <person name="Phunkhang P."/>
            <person name="Piqani B."/>
            <person name="Purcell S."/>
            <person name="Rachupka T."/>
            <person name="Ramasamy U."/>
            <person name="Rameau R."/>
            <person name="Ray V."/>
            <person name="Raymond C."/>
            <person name="Retta R."/>
            <person name="Richardson S."/>
            <person name="Rise C."/>
            <person name="Rodriguez J."/>
            <person name="Rogers J."/>
            <person name="Rogov P."/>
            <person name="Rutman M."/>
            <person name="Schupbach R."/>
            <person name="Seaman C."/>
            <person name="Settipalli S."/>
            <person name="Sharpe T."/>
            <person name="Sheridan J."/>
            <person name="Sherpa N."/>
            <person name="Shi J."/>
            <person name="Smirnov S."/>
            <person name="Smith C."/>
            <person name="Sougnez C."/>
            <person name="Spencer B."/>
            <person name="Stalker J."/>
            <person name="Stange-thomann N."/>
            <person name="Stavropoulos S."/>
            <person name="Stetson K."/>
            <person name="Stone C."/>
            <person name="Stone S."/>
            <person name="Stubbs M."/>
            <person name="Talamas J."/>
            <person name="Tchuinga P."/>
            <person name="Tenzing P."/>
            <person name="Tesfaye S."/>
            <person name="Theodore J."/>
            <person name="Thoulutsang Y."/>
            <person name="Topham K."/>
            <person name="Towey S."/>
            <person name="Tsamla T."/>
            <person name="Tsomo N."/>
            <person name="Vallee D."/>
            <person name="Vassiliev H."/>
            <person name="Venkataraman V."/>
            <person name="Vinson J."/>
            <person name="Vo A."/>
            <person name="Wade C."/>
            <person name="Wang S."/>
            <person name="Wangchuk T."/>
            <person name="Wangdi T."/>
            <person name="Whittaker C."/>
            <person name="Wilkinson J."/>
            <person name="Wu Y."/>
            <person name="Wyman D."/>
            <person name="Yadav S."/>
            <person name="Yang S."/>
            <person name="Yang X."/>
            <person name="Yeager S."/>
            <person name="Yee E."/>
            <person name="Young G."/>
            <person name="Zainoun J."/>
            <person name="Zembeck L."/>
            <person name="Zimmer A."/>
            <person name="Zody M."/>
            <person name="Lander E."/>
        </authorList>
    </citation>
    <scope>NUCLEOTIDE SEQUENCE [LARGE SCALE GENOMIC DNA]</scope>
</reference>
<evidence type="ECO:0000313" key="3">
    <source>
        <dbReference type="Proteomes" id="UP000007875"/>
    </source>
</evidence>
<dbReference type="PANTHER" id="PTHR12680">
    <property type="entry name" value="PUTATIVE HOMEODOMAIN TRANSCRIPTION FACTOR PHTF"/>
    <property type="match status" value="1"/>
</dbReference>
<dbReference type="Proteomes" id="UP000007875">
    <property type="component" value="Unassembled WGS sequence"/>
</dbReference>
<dbReference type="GeneTree" id="ENSGT00390000011648"/>
<keyword evidence="3" id="KW-1185">Reference proteome</keyword>
<dbReference type="InParanoid" id="H2Y8R3"/>
<keyword evidence="1" id="KW-0472">Membrane</keyword>
<keyword evidence="1" id="KW-1133">Transmembrane helix</keyword>
<dbReference type="GO" id="GO:0005783">
    <property type="term" value="C:endoplasmic reticulum"/>
    <property type="evidence" value="ECO:0007669"/>
    <property type="project" value="InterPro"/>
</dbReference>
<reference evidence="2" key="2">
    <citation type="submission" date="2025-08" db="UniProtKB">
        <authorList>
            <consortium name="Ensembl"/>
        </authorList>
    </citation>
    <scope>IDENTIFICATION</scope>
</reference>
<dbReference type="Ensembl" id="ENSCSAVT00000001739.1">
    <property type="protein sequence ID" value="ENSCSAVP00000001711.1"/>
    <property type="gene ID" value="ENSCSAVG00000000990.1"/>
</dbReference>
<dbReference type="STRING" id="51511.ENSCSAVP00000001711"/>
<evidence type="ECO:0008006" key="4">
    <source>
        <dbReference type="Google" id="ProtNLM"/>
    </source>
</evidence>
<dbReference type="eggNOG" id="ENOG502QQGQ">
    <property type="taxonomic scope" value="Eukaryota"/>
</dbReference>
<proteinExistence type="predicted"/>
<dbReference type="HOGENOM" id="CLU_056305_1_0_1"/>
<name>H2Y8R3_CIOSA</name>
<evidence type="ECO:0000313" key="2">
    <source>
        <dbReference type="Ensembl" id="ENSCSAVP00000001711.1"/>
    </source>
</evidence>
<protein>
    <recommendedName>
        <fullName evidence="4">Homeodomain transcription factor 2</fullName>
    </recommendedName>
</protein>
<accession>H2Y8R3</accession>
<feature type="transmembrane region" description="Helical" evidence="1">
    <location>
        <begin position="87"/>
        <end position="106"/>
    </location>
</feature>
<dbReference type="OMA" id="ITFILEV"/>
<reference evidence="2" key="3">
    <citation type="submission" date="2025-09" db="UniProtKB">
        <authorList>
            <consortium name="Ensembl"/>
        </authorList>
    </citation>
    <scope>IDENTIFICATION</scope>
</reference>
<sequence length="184" mass="21419">QRFYFAKYFTHVTSSRRAKKSEVPHFRLKKVQNIMVWLSLRSYLQRRGPQRSIDVIVSSTFLCSIGLLCFITVQLMHTSDTFMSSLLYWECLVWLLALAVFLLTFITTGAKINKKYSNTSVLLTEQINLYLQMEKKPHKKDSFQRANNVLTLAAKLIKEIEAPFNIYGLSMNPILYNITRVIVL</sequence>
<dbReference type="InterPro" id="IPR039775">
    <property type="entry name" value="PHTF1/2"/>
</dbReference>
<dbReference type="PANTHER" id="PTHR12680:SF6">
    <property type="entry name" value="PROTEIN PHTF"/>
    <property type="match status" value="1"/>
</dbReference>
<dbReference type="AlphaFoldDB" id="H2Y8R3"/>
<evidence type="ECO:0000256" key="1">
    <source>
        <dbReference type="SAM" id="Phobius"/>
    </source>
</evidence>